<dbReference type="GO" id="GO:0071555">
    <property type="term" value="P:cell wall organization"/>
    <property type="evidence" value="ECO:0007669"/>
    <property type="project" value="UniProtKB-UniRule"/>
</dbReference>
<evidence type="ECO:0000256" key="7">
    <source>
        <dbReference type="PROSITE-ProRule" id="PRU01373"/>
    </source>
</evidence>
<dbReference type="PANTHER" id="PTHR36699:SF1">
    <property type="entry name" value="L,D-TRANSPEPTIDASE YAFK-RELATED"/>
    <property type="match status" value="1"/>
</dbReference>
<gene>
    <name evidence="10" type="ORF">SSPSH_001253</name>
</gene>
<dbReference type="GO" id="GO:0009252">
    <property type="term" value="P:peptidoglycan biosynthetic process"/>
    <property type="evidence" value="ECO:0007669"/>
    <property type="project" value="UniProtKB-UniPathway"/>
</dbReference>
<dbReference type="InterPro" id="IPR038063">
    <property type="entry name" value="Transpep_catalytic_dom"/>
</dbReference>
<feature type="active site" description="Nucleophile" evidence="7">
    <location>
        <position position="150"/>
    </location>
</feature>
<feature type="chain" id="PRO_5004625451" evidence="8">
    <location>
        <begin position="30"/>
        <end position="175"/>
    </location>
</feature>
<dbReference type="Proteomes" id="UP000006242">
    <property type="component" value="Unassembled WGS sequence"/>
</dbReference>
<proteinExistence type="inferred from homology"/>
<keyword evidence="8" id="KW-0732">Signal</keyword>
<organism evidence="10 11">
    <name type="scientific">Salinisphaera shabanensis E1L3A</name>
    <dbReference type="NCBI Taxonomy" id="1033802"/>
    <lineage>
        <taxon>Bacteria</taxon>
        <taxon>Pseudomonadati</taxon>
        <taxon>Pseudomonadota</taxon>
        <taxon>Gammaproteobacteria</taxon>
        <taxon>Salinisphaerales</taxon>
        <taxon>Salinisphaeraceae</taxon>
        <taxon>Salinisphaera</taxon>
    </lineage>
</organism>
<dbReference type="Pfam" id="PF03734">
    <property type="entry name" value="YkuD"/>
    <property type="match status" value="1"/>
</dbReference>
<dbReference type="GO" id="GO:0016740">
    <property type="term" value="F:transferase activity"/>
    <property type="evidence" value="ECO:0007669"/>
    <property type="project" value="UniProtKB-KW"/>
</dbReference>
<keyword evidence="3" id="KW-0808">Transferase</keyword>
<feature type="signal peptide" evidence="8">
    <location>
        <begin position="1"/>
        <end position="29"/>
    </location>
</feature>
<evidence type="ECO:0000256" key="3">
    <source>
        <dbReference type="ARBA" id="ARBA00022679"/>
    </source>
</evidence>
<dbReference type="MEROPS" id="C82.A01"/>
<reference evidence="10 11" key="1">
    <citation type="journal article" date="2011" name="J. Bacteriol.">
        <title>Genome sequence of Salinisphaera shabanensis, a gammaproteobacterium from the harsh, variable environment of the brine-seawater interface of the Shaban Deep in the Red Sea.</title>
        <authorList>
            <person name="Antunes A."/>
            <person name="Alam I."/>
            <person name="Bajic V.B."/>
            <person name="Stingl U."/>
        </authorList>
    </citation>
    <scope>NUCLEOTIDE SEQUENCE [LARGE SCALE GENOMIC DNA]</scope>
    <source>
        <strain evidence="10 11">E1L3A</strain>
    </source>
</reference>
<keyword evidence="5 7" id="KW-0573">Peptidoglycan synthesis</keyword>
<dbReference type="AlphaFoldDB" id="U2ENU2"/>
<feature type="domain" description="L,D-TPase catalytic" evidence="9">
    <location>
        <begin position="42"/>
        <end position="174"/>
    </location>
</feature>
<comment type="similarity">
    <text evidence="2">Belongs to the YkuD family.</text>
</comment>
<comment type="pathway">
    <text evidence="1 7">Cell wall biogenesis; peptidoglycan biosynthesis.</text>
</comment>
<protein>
    <submittedName>
        <fullName evidence="10">LD-transpeptidase ErfK-YbiS-YcfS-YnhG family protein</fullName>
    </submittedName>
</protein>
<evidence type="ECO:0000313" key="11">
    <source>
        <dbReference type="Proteomes" id="UP000006242"/>
    </source>
</evidence>
<evidence type="ECO:0000256" key="6">
    <source>
        <dbReference type="ARBA" id="ARBA00023316"/>
    </source>
</evidence>
<dbReference type="EMBL" id="AFNV02000007">
    <property type="protein sequence ID" value="ERJ19792.1"/>
    <property type="molecule type" value="Genomic_DNA"/>
</dbReference>
<dbReference type="Gene3D" id="2.40.440.10">
    <property type="entry name" value="L,D-transpeptidase catalytic domain-like"/>
    <property type="match status" value="1"/>
</dbReference>
<feature type="active site" description="Proton donor/acceptor" evidence="7">
    <location>
        <position position="132"/>
    </location>
</feature>
<dbReference type="OrthoDB" id="9809748at2"/>
<dbReference type="STRING" id="1033802.SSPSH_001253"/>
<dbReference type="InterPro" id="IPR005490">
    <property type="entry name" value="LD_TPept_cat_dom"/>
</dbReference>
<evidence type="ECO:0000259" key="9">
    <source>
        <dbReference type="PROSITE" id="PS52029"/>
    </source>
</evidence>
<sequence>MRLNATCPTRLLLIALAIFALALPITAFAQDYADDGTQMPVDLVVVMKANRVMYLYADGEMVDQFPIALGKNPIGTKRQRGDNKTPEGLYRLDWRNPDSIFHRSIHISYPNARDRAHASARGVDPGDLIMIHGQPDYDDREREGDWTNGCIAVSNEAIDTIWKRVTDGTRIHIYP</sequence>
<dbReference type="RefSeq" id="WP_021031486.1">
    <property type="nucleotide sequence ID" value="NZ_AFNV02000007.1"/>
</dbReference>
<comment type="caution">
    <text evidence="10">The sequence shown here is derived from an EMBL/GenBank/DDBJ whole genome shotgun (WGS) entry which is preliminary data.</text>
</comment>
<reference evidence="10 11" key="2">
    <citation type="journal article" date="2013" name="PLoS ONE">
        <title>INDIGO - INtegrated Data Warehouse of MIcrobial GenOmes with Examples from the Red Sea Extremophiles.</title>
        <authorList>
            <person name="Alam I."/>
            <person name="Antunes A."/>
            <person name="Kamau A.A."/>
            <person name="Ba Alawi W."/>
            <person name="Kalkatawi M."/>
            <person name="Stingl U."/>
            <person name="Bajic V.B."/>
        </authorList>
    </citation>
    <scope>NUCLEOTIDE SEQUENCE [LARGE SCALE GENOMIC DNA]</scope>
    <source>
        <strain evidence="10 11">E1L3A</strain>
    </source>
</reference>
<accession>U2ENU2</accession>
<dbReference type="SUPFAM" id="SSF141523">
    <property type="entry name" value="L,D-transpeptidase catalytic domain-like"/>
    <property type="match status" value="1"/>
</dbReference>
<evidence type="ECO:0000313" key="10">
    <source>
        <dbReference type="EMBL" id="ERJ19792.1"/>
    </source>
</evidence>
<dbReference type="CDD" id="cd16913">
    <property type="entry name" value="YkuD_like"/>
    <property type="match status" value="1"/>
</dbReference>
<dbReference type="UniPathway" id="UPA00219"/>
<dbReference type="PANTHER" id="PTHR36699">
    <property type="entry name" value="LD-TRANSPEPTIDASE"/>
    <property type="match status" value="1"/>
</dbReference>
<dbReference type="eggNOG" id="COG3034">
    <property type="taxonomic scope" value="Bacteria"/>
</dbReference>
<keyword evidence="11" id="KW-1185">Reference proteome</keyword>
<keyword evidence="6 7" id="KW-0961">Cell wall biogenesis/degradation</keyword>
<evidence type="ECO:0000256" key="5">
    <source>
        <dbReference type="ARBA" id="ARBA00022984"/>
    </source>
</evidence>
<evidence type="ECO:0000256" key="4">
    <source>
        <dbReference type="ARBA" id="ARBA00022960"/>
    </source>
</evidence>
<evidence type="ECO:0000256" key="8">
    <source>
        <dbReference type="SAM" id="SignalP"/>
    </source>
</evidence>
<dbReference type="GO" id="GO:0004180">
    <property type="term" value="F:carboxypeptidase activity"/>
    <property type="evidence" value="ECO:0007669"/>
    <property type="project" value="UniProtKB-ARBA"/>
</dbReference>
<name>U2ENU2_9GAMM</name>
<dbReference type="PROSITE" id="PS52029">
    <property type="entry name" value="LD_TPASE"/>
    <property type="match status" value="1"/>
</dbReference>
<evidence type="ECO:0000256" key="2">
    <source>
        <dbReference type="ARBA" id="ARBA00005992"/>
    </source>
</evidence>
<keyword evidence="4 7" id="KW-0133">Cell shape</keyword>
<dbReference type="GO" id="GO:0008360">
    <property type="term" value="P:regulation of cell shape"/>
    <property type="evidence" value="ECO:0007669"/>
    <property type="project" value="UniProtKB-UniRule"/>
</dbReference>
<evidence type="ECO:0000256" key="1">
    <source>
        <dbReference type="ARBA" id="ARBA00004752"/>
    </source>
</evidence>